<dbReference type="Gene3D" id="3.60.110.10">
    <property type="entry name" value="Carbon-nitrogen hydrolase"/>
    <property type="match status" value="1"/>
</dbReference>
<keyword evidence="7 9" id="KW-0472">Membrane</keyword>
<organism evidence="11 12">
    <name type="scientific">Hyalangium rubrum</name>
    <dbReference type="NCBI Taxonomy" id="3103134"/>
    <lineage>
        <taxon>Bacteria</taxon>
        <taxon>Pseudomonadati</taxon>
        <taxon>Myxococcota</taxon>
        <taxon>Myxococcia</taxon>
        <taxon>Myxococcales</taxon>
        <taxon>Cystobacterineae</taxon>
        <taxon>Archangiaceae</taxon>
        <taxon>Hyalangium</taxon>
    </lineage>
</organism>
<evidence type="ECO:0000256" key="1">
    <source>
        <dbReference type="ARBA" id="ARBA00004651"/>
    </source>
</evidence>
<evidence type="ECO:0000313" key="11">
    <source>
        <dbReference type="EMBL" id="MDY7231179.1"/>
    </source>
</evidence>
<gene>
    <name evidence="11" type="ORF">SYV04_32620</name>
</gene>
<dbReference type="PANTHER" id="PTHR38686:SF1">
    <property type="entry name" value="APOLIPOPROTEIN N-ACYLTRANSFERASE"/>
    <property type="match status" value="1"/>
</dbReference>
<dbReference type="PANTHER" id="PTHR38686">
    <property type="entry name" value="APOLIPOPROTEIN N-ACYLTRANSFERASE"/>
    <property type="match status" value="1"/>
</dbReference>
<evidence type="ECO:0000256" key="3">
    <source>
        <dbReference type="ARBA" id="ARBA00022475"/>
    </source>
</evidence>
<accession>A0ABU5HE89</accession>
<dbReference type="EMBL" id="JAXIVS010000013">
    <property type="protein sequence ID" value="MDY7231179.1"/>
    <property type="molecule type" value="Genomic_DNA"/>
</dbReference>
<evidence type="ECO:0000256" key="6">
    <source>
        <dbReference type="ARBA" id="ARBA00022989"/>
    </source>
</evidence>
<comment type="caution">
    <text evidence="11">The sequence shown here is derived from an EMBL/GenBank/DDBJ whole genome shotgun (WGS) entry which is preliminary data.</text>
</comment>
<evidence type="ECO:0000313" key="12">
    <source>
        <dbReference type="Proteomes" id="UP001291309"/>
    </source>
</evidence>
<feature type="transmembrane region" description="Helical" evidence="9">
    <location>
        <begin position="166"/>
        <end position="189"/>
    </location>
</feature>
<protein>
    <submittedName>
        <fullName evidence="11">Apolipoprotein N-acyltransferase</fullName>
    </submittedName>
</protein>
<evidence type="ECO:0000256" key="2">
    <source>
        <dbReference type="ARBA" id="ARBA00010065"/>
    </source>
</evidence>
<dbReference type="PROSITE" id="PS50263">
    <property type="entry name" value="CN_HYDROLASE"/>
    <property type="match status" value="1"/>
</dbReference>
<dbReference type="InterPro" id="IPR003010">
    <property type="entry name" value="C-N_Hydrolase"/>
</dbReference>
<feature type="transmembrane region" description="Helical" evidence="9">
    <location>
        <begin position="127"/>
        <end position="146"/>
    </location>
</feature>
<evidence type="ECO:0000256" key="5">
    <source>
        <dbReference type="ARBA" id="ARBA00022692"/>
    </source>
</evidence>
<evidence type="ECO:0000256" key="4">
    <source>
        <dbReference type="ARBA" id="ARBA00022679"/>
    </source>
</evidence>
<dbReference type="InterPro" id="IPR045378">
    <property type="entry name" value="LNT_N"/>
</dbReference>
<proteinExistence type="inferred from homology"/>
<evidence type="ECO:0000256" key="7">
    <source>
        <dbReference type="ARBA" id="ARBA00023136"/>
    </source>
</evidence>
<keyword evidence="3" id="KW-1003">Cell membrane</keyword>
<feature type="transmembrane region" description="Helical" evidence="9">
    <location>
        <begin position="60"/>
        <end position="80"/>
    </location>
</feature>
<keyword evidence="5 9" id="KW-0812">Transmembrane</keyword>
<dbReference type="RefSeq" id="WP_321549887.1">
    <property type="nucleotide sequence ID" value="NZ_JAXIVS010000013.1"/>
</dbReference>
<feature type="transmembrane region" description="Helical" evidence="9">
    <location>
        <begin position="20"/>
        <end position="48"/>
    </location>
</feature>
<keyword evidence="12" id="KW-1185">Reference proteome</keyword>
<dbReference type="SUPFAM" id="SSF56317">
    <property type="entry name" value="Carbon-nitrogen hydrolase"/>
    <property type="match status" value="1"/>
</dbReference>
<feature type="domain" description="CN hydrolase" evidence="10">
    <location>
        <begin position="225"/>
        <end position="469"/>
    </location>
</feature>
<feature type="transmembrane region" description="Helical" evidence="9">
    <location>
        <begin position="92"/>
        <end position="115"/>
    </location>
</feature>
<comment type="subcellular location">
    <subcellularLocation>
        <location evidence="1">Cell membrane</location>
        <topology evidence="1">Multi-pass membrane protein</topology>
    </subcellularLocation>
</comment>
<keyword evidence="4" id="KW-0808">Transferase</keyword>
<keyword evidence="6 9" id="KW-1133">Transmembrane helix</keyword>
<sequence length="472" mass="50667">MSPQALPSVGRNCLWAGAGALLVGLSAHLILVFPANLLGLVGGFACYFRALSRSETPRAAGLAGAVFGVLLAATSLYWLTDVLYVLTLGERIVGAAVVGGFLLLIALPYGLWGLVTGFLPRGATSRWLFLHAPGLLLAQALIHDAWLGFPWLHHGYWLALGPFGDWLSLLGAWGSGLLLLHIAACLGLWSQTPRAPQHALASVAVFCMALLFPASPAPSPPPQTLQVAIVSVEPNQVSDSARDDLGLLSRYVMATREAQADWTFWPESVIRDGEATLAPLGSTLALRGGKVFAGALLAAPLGRYNALVELPSGRPVYYKQKRVPFSEYLPGEPFRQLFGALGVNTLKTDVALWPQPQTAPEVSGVTLHPLLCYEVAFTELIQPGPQPTVLLNAGNESWFHSAVMHRMTLAMGAARSREYGVPLVRSVVGGYSGVFDPARAPSWEASLAPLHRAQLRPRPAATLYSQWRRLFP</sequence>
<dbReference type="Pfam" id="PF20154">
    <property type="entry name" value="LNT_N"/>
    <property type="match status" value="1"/>
</dbReference>
<reference evidence="11 12" key="1">
    <citation type="submission" date="2023-12" db="EMBL/GenBank/DDBJ databases">
        <title>the genome sequence of Hyalangium sp. s54d21.</title>
        <authorList>
            <person name="Zhang X."/>
        </authorList>
    </citation>
    <scope>NUCLEOTIDE SEQUENCE [LARGE SCALE GENOMIC DNA]</scope>
    <source>
        <strain evidence="12">s54d21</strain>
    </source>
</reference>
<feature type="transmembrane region" description="Helical" evidence="9">
    <location>
        <begin position="198"/>
        <end position="215"/>
    </location>
</feature>
<evidence type="ECO:0000256" key="8">
    <source>
        <dbReference type="ARBA" id="ARBA00023315"/>
    </source>
</evidence>
<evidence type="ECO:0000259" key="10">
    <source>
        <dbReference type="PROSITE" id="PS50263"/>
    </source>
</evidence>
<dbReference type="Proteomes" id="UP001291309">
    <property type="component" value="Unassembled WGS sequence"/>
</dbReference>
<dbReference type="InterPro" id="IPR036526">
    <property type="entry name" value="C-N_Hydrolase_sf"/>
</dbReference>
<keyword evidence="8" id="KW-0012">Acyltransferase</keyword>
<dbReference type="InterPro" id="IPR004563">
    <property type="entry name" value="Apolipo_AcylTrfase"/>
</dbReference>
<name>A0ABU5HE89_9BACT</name>
<comment type="similarity">
    <text evidence="2">Belongs to the CN hydrolase family. Apolipoprotein N-acyltransferase subfamily.</text>
</comment>
<evidence type="ECO:0000256" key="9">
    <source>
        <dbReference type="SAM" id="Phobius"/>
    </source>
</evidence>